<keyword evidence="3" id="KW-1185">Reference proteome</keyword>
<feature type="coiled-coil region" evidence="1">
    <location>
        <begin position="20"/>
        <end position="54"/>
    </location>
</feature>
<protein>
    <submittedName>
        <fullName evidence="2">Uncharacterized protein</fullName>
    </submittedName>
</protein>
<dbReference type="EMBL" id="JAULSC010000016">
    <property type="protein sequence ID" value="MDO3397006.1"/>
    <property type="molecule type" value="Genomic_DNA"/>
</dbReference>
<name>A0ABT8TWR7_9ACTN</name>
<proteinExistence type="predicted"/>
<accession>A0ABT8TWR7</accession>
<dbReference type="RefSeq" id="WP_302709186.1">
    <property type="nucleotide sequence ID" value="NZ_JAULSC010000016.1"/>
</dbReference>
<dbReference type="Proteomes" id="UP001168363">
    <property type="component" value="Unassembled WGS sequence"/>
</dbReference>
<keyword evidence="1" id="KW-0175">Coiled coil</keyword>
<comment type="caution">
    <text evidence="2">The sequence shown here is derived from an EMBL/GenBank/DDBJ whole genome shotgun (WGS) entry which is preliminary data.</text>
</comment>
<evidence type="ECO:0000256" key="1">
    <source>
        <dbReference type="SAM" id="Coils"/>
    </source>
</evidence>
<sequence>MSTTTETTDDTGTTMLDAAVDQARADVEEQRSRLAQWEAKAAAAQHELESMQDRAGVELLEDPDAEEHIATTIAKLQARITLARKAITAQRPRIVHAESAYLAAEADRLEAPLVEVQARIEAHEAKTAKLLAQLEAHDGPYVTEKRLVQEQRSQNVVWAEGPPVMRPPKSERMRAEALAGRRQVQVLRELAAGRDPRPMINGWIGVSKADVYPECVQGPDALVHTPAYLDSVTALRERIEELEQARDVELPGRLAEHERTAAIEDPQSQDTYVGAQLRHRLASIDGELVQARADLAALTGSEA</sequence>
<evidence type="ECO:0000313" key="3">
    <source>
        <dbReference type="Proteomes" id="UP001168363"/>
    </source>
</evidence>
<organism evidence="2 3">
    <name type="scientific">Nocardioides cremeus</name>
    <dbReference type="NCBI Taxonomy" id="3058044"/>
    <lineage>
        <taxon>Bacteria</taxon>
        <taxon>Bacillati</taxon>
        <taxon>Actinomycetota</taxon>
        <taxon>Actinomycetes</taxon>
        <taxon>Propionibacteriales</taxon>
        <taxon>Nocardioidaceae</taxon>
        <taxon>Nocardioides</taxon>
    </lineage>
</organism>
<evidence type="ECO:0000313" key="2">
    <source>
        <dbReference type="EMBL" id="MDO3397006.1"/>
    </source>
</evidence>
<gene>
    <name evidence="2" type="ORF">QWJ41_14865</name>
</gene>
<reference evidence="2" key="1">
    <citation type="submission" date="2023-06" db="EMBL/GenBank/DDBJ databases">
        <title>Genome sequence of Nocardioides sp. SOB44.</title>
        <authorList>
            <person name="Zhang G."/>
        </authorList>
    </citation>
    <scope>NUCLEOTIDE SEQUENCE</scope>
    <source>
        <strain evidence="2">SOB44</strain>
    </source>
</reference>